<evidence type="ECO:0000313" key="2">
    <source>
        <dbReference type="EMBL" id="SVC46579.1"/>
    </source>
</evidence>
<dbReference type="PANTHER" id="PTHR10472:SF5">
    <property type="entry name" value="D-AMINOACYL-TRNA DEACYLASE 1"/>
    <property type="match status" value="1"/>
</dbReference>
<protein>
    <recommendedName>
        <fullName evidence="3">D-aminoacyl-tRNA deacylase</fullName>
    </recommendedName>
</protein>
<dbReference type="Gene3D" id="3.50.80.10">
    <property type="entry name" value="D-tyrosyl-tRNA(Tyr) deacylase"/>
    <property type="match status" value="1"/>
</dbReference>
<dbReference type="SUPFAM" id="SSF69500">
    <property type="entry name" value="DTD-like"/>
    <property type="match status" value="1"/>
</dbReference>
<organism evidence="2">
    <name type="scientific">marine metagenome</name>
    <dbReference type="NCBI Taxonomy" id="408172"/>
    <lineage>
        <taxon>unclassified sequences</taxon>
        <taxon>metagenomes</taxon>
        <taxon>ecological metagenomes</taxon>
    </lineage>
</organism>
<name>A0A382MCI6_9ZZZZ</name>
<gene>
    <name evidence="2" type="ORF">METZ01_LOCUS299433</name>
</gene>
<dbReference type="PANTHER" id="PTHR10472">
    <property type="entry name" value="D-TYROSYL-TRNA TYR DEACYLASE"/>
    <property type="match status" value="1"/>
</dbReference>
<dbReference type="GO" id="GO:0051500">
    <property type="term" value="F:D-tyrosyl-tRNA(Tyr) deacylase activity"/>
    <property type="evidence" value="ECO:0007669"/>
    <property type="project" value="TreeGrafter"/>
</dbReference>
<sequence>VTDTDRETDADYLADKIAHIRVFKDNNDKMNFSIQDVSGSALVISQFTLCGDTRKGRRPSFIHAAYPDKGKALYEYFIGELKSKDITISSGEFGANMEVSLVNDGPVTFVLDSNNR</sequence>
<dbReference type="NCBIfam" id="TIGR00256">
    <property type="entry name" value="D-aminoacyl-tRNA deacylase"/>
    <property type="match status" value="1"/>
</dbReference>
<dbReference type="InterPro" id="IPR023509">
    <property type="entry name" value="DTD-like_sf"/>
</dbReference>
<dbReference type="InterPro" id="IPR003732">
    <property type="entry name" value="Daa-tRNA_deacyls_DTD"/>
</dbReference>
<dbReference type="Pfam" id="PF02580">
    <property type="entry name" value="Tyr_Deacylase"/>
    <property type="match status" value="1"/>
</dbReference>
<accession>A0A382MCI6</accession>
<evidence type="ECO:0000256" key="1">
    <source>
        <dbReference type="ARBA" id="ARBA00009673"/>
    </source>
</evidence>
<dbReference type="GO" id="GO:0005737">
    <property type="term" value="C:cytoplasm"/>
    <property type="evidence" value="ECO:0007669"/>
    <property type="project" value="InterPro"/>
</dbReference>
<comment type="similarity">
    <text evidence="1">Belongs to the DTD family.</text>
</comment>
<reference evidence="2" key="1">
    <citation type="submission" date="2018-05" db="EMBL/GenBank/DDBJ databases">
        <authorList>
            <person name="Lanie J.A."/>
            <person name="Ng W.-L."/>
            <person name="Kazmierczak K.M."/>
            <person name="Andrzejewski T.M."/>
            <person name="Davidsen T.M."/>
            <person name="Wayne K.J."/>
            <person name="Tettelin H."/>
            <person name="Glass J.I."/>
            <person name="Rusch D."/>
            <person name="Podicherti R."/>
            <person name="Tsui H.-C.T."/>
            <person name="Winkler M.E."/>
        </authorList>
    </citation>
    <scope>NUCLEOTIDE SEQUENCE</scope>
</reference>
<dbReference type="EMBL" id="UINC01092738">
    <property type="protein sequence ID" value="SVC46579.1"/>
    <property type="molecule type" value="Genomic_DNA"/>
</dbReference>
<proteinExistence type="inferred from homology"/>
<evidence type="ECO:0008006" key="3">
    <source>
        <dbReference type="Google" id="ProtNLM"/>
    </source>
</evidence>
<dbReference type="FunFam" id="3.50.80.10:FF:000001">
    <property type="entry name" value="D-aminoacyl-tRNA deacylase"/>
    <property type="match status" value="1"/>
</dbReference>
<feature type="non-terminal residue" evidence="2">
    <location>
        <position position="1"/>
    </location>
</feature>
<dbReference type="AlphaFoldDB" id="A0A382MCI6"/>